<name>A0A543AUJ8_9ACTN</name>
<feature type="transmembrane region" description="Helical" evidence="7">
    <location>
        <begin position="298"/>
        <end position="316"/>
    </location>
</feature>
<organism evidence="9 10">
    <name type="scientific">Stackebrandtia endophytica</name>
    <dbReference type="NCBI Taxonomy" id="1496996"/>
    <lineage>
        <taxon>Bacteria</taxon>
        <taxon>Bacillati</taxon>
        <taxon>Actinomycetota</taxon>
        <taxon>Actinomycetes</taxon>
        <taxon>Glycomycetales</taxon>
        <taxon>Glycomycetaceae</taxon>
        <taxon>Stackebrandtia</taxon>
    </lineage>
</organism>
<dbReference type="GO" id="GO:0022857">
    <property type="term" value="F:transmembrane transporter activity"/>
    <property type="evidence" value="ECO:0007669"/>
    <property type="project" value="InterPro"/>
</dbReference>
<dbReference type="InterPro" id="IPR036259">
    <property type="entry name" value="MFS_trans_sf"/>
</dbReference>
<sequence length="438" mass="46708">MNQNPEDTRWRRRRLFRNRNFLLLWVGESTSALGNSLATLALPLIAVFALDASTFEVSLLAASVWVPWLIMGLPVGAWVDRLPTRPLMIVCDVVAATLFVSVSVAWWLDLLSFGYLMTVGTLAGTTSVFFSTAFHVYLPTVISPKDLIQGNAILQGSESVVQVAGPGIAGLIARAFGAVTGMLVTTVTFLVSALCLLLVRATPVDREPEPDQGGLRQQIAEGLRFLARDEYLRPLVLYGACANLALAGYEAIQVVYLVRTLGADSLQVGLLVSAGSLGGVLGALAVGPVTRHLGTARGLLVVKLAAAPFGLLIPLAGPQWWMLLFAVGTMMPIAGTIVANIILNSFRQTYCPPRLLGRVVASTMMVNLGALPVGALIGGLLGTWVGLRTTMWMVAFLFTGLILLFSRIAQVRDLPDHPAEELGDRSSPEPAADAVEPA</sequence>
<gene>
    <name evidence="9" type="ORF">FB566_1768</name>
</gene>
<evidence type="ECO:0000259" key="8">
    <source>
        <dbReference type="PROSITE" id="PS50850"/>
    </source>
</evidence>
<comment type="subcellular location">
    <subcellularLocation>
        <location evidence="1">Cell membrane</location>
        <topology evidence="1">Multi-pass membrane protein</topology>
    </subcellularLocation>
</comment>
<dbReference type="Pfam" id="PF07690">
    <property type="entry name" value="MFS_1"/>
    <property type="match status" value="1"/>
</dbReference>
<feature type="transmembrane region" description="Helical" evidence="7">
    <location>
        <begin position="391"/>
        <end position="409"/>
    </location>
</feature>
<dbReference type="SUPFAM" id="SSF103473">
    <property type="entry name" value="MFS general substrate transporter"/>
    <property type="match status" value="1"/>
</dbReference>
<dbReference type="PANTHER" id="PTHR23513">
    <property type="entry name" value="INTEGRAL MEMBRANE EFFLUX PROTEIN-RELATED"/>
    <property type="match status" value="1"/>
</dbReference>
<dbReference type="Gene3D" id="1.20.1250.20">
    <property type="entry name" value="MFS general substrate transporter like domains"/>
    <property type="match status" value="1"/>
</dbReference>
<keyword evidence="4 7" id="KW-1133">Transmembrane helix</keyword>
<feature type="transmembrane region" description="Helical" evidence="7">
    <location>
        <begin position="57"/>
        <end position="79"/>
    </location>
</feature>
<feature type="transmembrane region" description="Helical" evidence="7">
    <location>
        <begin position="322"/>
        <end position="343"/>
    </location>
</feature>
<feature type="transmembrane region" description="Helical" evidence="7">
    <location>
        <begin position="355"/>
        <end position="385"/>
    </location>
</feature>
<dbReference type="InterPro" id="IPR020846">
    <property type="entry name" value="MFS_dom"/>
</dbReference>
<keyword evidence="5 7" id="KW-0472">Membrane</keyword>
<feature type="compositionally biased region" description="Basic and acidic residues" evidence="6">
    <location>
        <begin position="418"/>
        <end position="427"/>
    </location>
</feature>
<protein>
    <submittedName>
        <fullName evidence="9">Putative MFS family arabinose efflux permease</fullName>
    </submittedName>
</protein>
<dbReference type="InParanoid" id="A0A543AUJ8"/>
<reference evidence="9 10" key="1">
    <citation type="submission" date="2019-06" db="EMBL/GenBank/DDBJ databases">
        <title>Sequencing the genomes of 1000 actinobacteria strains.</title>
        <authorList>
            <person name="Klenk H.-P."/>
        </authorList>
    </citation>
    <scope>NUCLEOTIDE SEQUENCE [LARGE SCALE GENOMIC DNA]</scope>
    <source>
        <strain evidence="9 10">DSM 45928</strain>
    </source>
</reference>
<evidence type="ECO:0000256" key="1">
    <source>
        <dbReference type="ARBA" id="ARBA00004651"/>
    </source>
</evidence>
<keyword evidence="10" id="KW-1185">Reference proteome</keyword>
<evidence type="ECO:0000313" key="9">
    <source>
        <dbReference type="EMBL" id="TQL76244.1"/>
    </source>
</evidence>
<dbReference type="CDD" id="cd06173">
    <property type="entry name" value="MFS_MefA_like"/>
    <property type="match status" value="1"/>
</dbReference>
<evidence type="ECO:0000313" key="10">
    <source>
        <dbReference type="Proteomes" id="UP000317043"/>
    </source>
</evidence>
<dbReference type="PANTHER" id="PTHR23513:SF6">
    <property type="entry name" value="MAJOR FACILITATOR SUPERFAMILY ASSOCIATED DOMAIN-CONTAINING PROTEIN"/>
    <property type="match status" value="1"/>
</dbReference>
<keyword evidence="2" id="KW-1003">Cell membrane</keyword>
<evidence type="ECO:0000256" key="5">
    <source>
        <dbReference type="ARBA" id="ARBA00023136"/>
    </source>
</evidence>
<evidence type="ECO:0000256" key="2">
    <source>
        <dbReference type="ARBA" id="ARBA00022475"/>
    </source>
</evidence>
<dbReference type="PROSITE" id="PS50850">
    <property type="entry name" value="MFS"/>
    <property type="match status" value="1"/>
</dbReference>
<feature type="region of interest" description="Disordered" evidence="6">
    <location>
        <begin position="418"/>
        <end position="438"/>
    </location>
</feature>
<accession>A0A543AUJ8</accession>
<evidence type="ECO:0000256" key="7">
    <source>
        <dbReference type="SAM" id="Phobius"/>
    </source>
</evidence>
<keyword evidence="3 7" id="KW-0812">Transmembrane</keyword>
<evidence type="ECO:0000256" key="3">
    <source>
        <dbReference type="ARBA" id="ARBA00022692"/>
    </source>
</evidence>
<dbReference type="EMBL" id="VFOW01000001">
    <property type="protein sequence ID" value="TQL76244.1"/>
    <property type="molecule type" value="Genomic_DNA"/>
</dbReference>
<feature type="transmembrane region" description="Helical" evidence="7">
    <location>
        <begin position="182"/>
        <end position="199"/>
    </location>
</feature>
<proteinExistence type="predicted"/>
<feature type="transmembrane region" description="Helical" evidence="7">
    <location>
        <begin position="235"/>
        <end position="256"/>
    </location>
</feature>
<comment type="caution">
    <text evidence="9">The sequence shown here is derived from an EMBL/GenBank/DDBJ whole genome shotgun (WGS) entry which is preliminary data.</text>
</comment>
<dbReference type="AlphaFoldDB" id="A0A543AUJ8"/>
<feature type="transmembrane region" description="Helical" evidence="7">
    <location>
        <begin position="21"/>
        <end position="45"/>
    </location>
</feature>
<dbReference type="GO" id="GO:0005886">
    <property type="term" value="C:plasma membrane"/>
    <property type="evidence" value="ECO:0007669"/>
    <property type="project" value="UniProtKB-SubCell"/>
</dbReference>
<feature type="transmembrane region" description="Helical" evidence="7">
    <location>
        <begin position="268"/>
        <end position="286"/>
    </location>
</feature>
<dbReference type="Proteomes" id="UP000317043">
    <property type="component" value="Unassembled WGS sequence"/>
</dbReference>
<dbReference type="InterPro" id="IPR011701">
    <property type="entry name" value="MFS"/>
</dbReference>
<feature type="transmembrane region" description="Helical" evidence="7">
    <location>
        <begin position="86"/>
        <end position="108"/>
    </location>
</feature>
<feature type="domain" description="Major facilitator superfamily (MFS) profile" evidence="8">
    <location>
        <begin position="181"/>
        <end position="438"/>
    </location>
</feature>
<evidence type="ECO:0000256" key="4">
    <source>
        <dbReference type="ARBA" id="ARBA00022989"/>
    </source>
</evidence>
<dbReference type="RefSeq" id="WP_211347606.1">
    <property type="nucleotide sequence ID" value="NZ_JBHTGS010000001.1"/>
</dbReference>
<evidence type="ECO:0000256" key="6">
    <source>
        <dbReference type="SAM" id="MobiDB-lite"/>
    </source>
</evidence>